<keyword evidence="1" id="KW-0472">Membrane</keyword>
<name>A0A6A5X222_9PLEO</name>
<keyword evidence="3" id="KW-1185">Reference proteome</keyword>
<dbReference type="Proteomes" id="UP000799779">
    <property type="component" value="Unassembled WGS sequence"/>
</dbReference>
<accession>A0A6A5X222</accession>
<gene>
    <name evidence="2" type="ORF">P154DRAFT_37420</name>
</gene>
<keyword evidence="1" id="KW-1133">Transmembrane helix</keyword>
<evidence type="ECO:0000256" key="1">
    <source>
        <dbReference type="SAM" id="Phobius"/>
    </source>
</evidence>
<reference evidence="2" key="1">
    <citation type="journal article" date="2020" name="Stud. Mycol.">
        <title>101 Dothideomycetes genomes: a test case for predicting lifestyles and emergence of pathogens.</title>
        <authorList>
            <person name="Haridas S."/>
            <person name="Albert R."/>
            <person name="Binder M."/>
            <person name="Bloem J."/>
            <person name="Labutti K."/>
            <person name="Salamov A."/>
            <person name="Andreopoulos B."/>
            <person name="Baker S."/>
            <person name="Barry K."/>
            <person name="Bills G."/>
            <person name="Bluhm B."/>
            <person name="Cannon C."/>
            <person name="Castanera R."/>
            <person name="Culley D."/>
            <person name="Daum C."/>
            <person name="Ezra D."/>
            <person name="Gonzalez J."/>
            <person name="Henrissat B."/>
            <person name="Kuo A."/>
            <person name="Liang C."/>
            <person name="Lipzen A."/>
            <person name="Lutzoni F."/>
            <person name="Magnuson J."/>
            <person name="Mondo S."/>
            <person name="Nolan M."/>
            <person name="Ohm R."/>
            <person name="Pangilinan J."/>
            <person name="Park H.-J."/>
            <person name="Ramirez L."/>
            <person name="Alfaro M."/>
            <person name="Sun H."/>
            <person name="Tritt A."/>
            <person name="Yoshinaga Y."/>
            <person name="Zwiers L.-H."/>
            <person name="Turgeon B."/>
            <person name="Goodwin S."/>
            <person name="Spatafora J."/>
            <person name="Crous P."/>
            <person name="Grigoriev I."/>
        </authorList>
    </citation>
    <scope>NUCLEOTIDE SEQUENCE</scope>
    <source>
        <strain evidence="2">CBS 123094</strain>
    </source>
</reference>
<evidence type="ECO:0000313" key="3">
    <source>
        <dbReference type="Proteomes" id="UP000799779"/>
    </source>
</evidence>
<proteinExistence type="predicted"/>
<keyword evidence="1" id="KW-0812">Transmembrane</keyword>
<feature type="transmembrane region" description="Helical" evidence="1">
    <location>
        <begin position="16"/>
        <end position="38"/>
    </location>
</feature>
<dbReference type="EMBL" id="ML977566">
    <property type="protein sequence ID" value="KAF2004766.1"/>
    <property type="molecule type" value="Genomic_DNA"/>
</dbReference>
<sequence>MAPTPRSDVDGPSSTFTFGVVGAALVLLTLLVGVLQLLRTLRQYGSRVPVYELDSVNFDIPFERPHSRQRREALAC</sequence>
<protein>
    <submittedName>
        <fullName evidence="2">Uncharacterized protein</fullName>
    </submittedName>
</protein>
<organism evidence="2 3">
    <name type="scientific">Amniculicola lignicola CBS 123094</name>
    <dbReference type="NCBI Taxonomy" id="1392246"/>
    <lineage>
        <taxon>Eukaryota</taxon>
        <taxon>Fungi</taxon>
        <taxon>Dikarya</taxon>
        <taxon>Ascomycota</taxon>
        <taxon>Pezizomycotina</taxon>
        <taxon>Dothideomycetes</taxon>
        <taxon>Pleosporomycetidae</taxon>
        <taxon>Pleosporales</taxon>
        <taxon>Amniculicolaceae</taxon>
        <taxon>Amniculicola</taxon>
    </lineage>
</organism>
<dbReference type="AlphaFoldDB" id="A0A6A5X222"/>
<evidence type="ECO:0000313" key="2">
    <source>
        <dbReference type="EMBL" id="KAF2004766.1"/>
    </source>
</evidence>